<accession>A0ABX0XRQ8</accession>
<evidence type="ECO:0000256" key="1">
    <source>
        <dbReference type="ARBA" id="ARBA00004141"/>
    </source>
</evidence>
<dbReference type="RefSeq" id="WP_167923382.1">
    <property type="nucleotide sequence ID" value="NZ_JAATVY010000001.1"/>
</dbReference>
<feature type="transmembrane region" description="Helical" evidence="8">
    <location>
        <begin position="12"/>
        <end position="34"/>
    </location>
</feature>
<dbReference type="EMBL" id="JAATVY010000001">
    <property type="protein sequence ID" value="NJC68516.1"/>
    <property type="molecule type" value="Genomic_DNA"/>
</dbReference>
<keyword evidence="5 8" id="KW-0472">Membrane</keyword>
<evidence type="ECO:0000256" key="7">
    <source>
        <dbReference type="SAM" id="MobiDB-lite"/>
    </source>
</evidence>
<sequence>MSAHLSRRVLAELIGTALLVFFGAGSVVAAIIAGNGRLDYAALGFVGLTFGLVIAIAVYGFGTTSGAHINPAVSIALAAVRRFPWREVPAYIAAQLVGGVLGGLLIIAVFGPRATEIGGVGLTAVNPGASYGRGVVAELIGTFLLLLAIMALAVDRRAPPGPSGLVIGLAVATGIFVVGPITGGSFNPARTFGPYVANSIFGGVTPWRQFWVYVVGPVAGAVLAAFAYVAVARPVREVPAEAAQGAAGEIEGRRLPTGEVPTEAAQGTAGEIEGRRAPADPVERPDGPRDERG</sequence>
<dbReference type="Pfam" id="PF00230">
    <property type="entry name" value="MIP"/>
    <property type="match status" value="1"/>
</dbReference>
<keyword evidence="10" id="KW-1185">Reference proteome</keyword>
<dbReference type="Gene3D" id="1.20.1080.10">
    <property type="entry name" value="Glycerol uptake facilitator protein"/>
    <property type="match status" value="1"/>
</dbReference>
<feature type="transmembrane region" description="Helical" evidence="8">
    <location>
        <begin position="40"/>
        <end position="61"/>
    </location>
</feature>
<name>A0ABX0XRQ8_9ACTN</name>
<evidence type="ECO:0000256" key="3">
    <source>
        <dbReference type="ARBA" id="ARBA00022692"/>
    </source>
</evidence>
<dbReference type="SUPFAM" id="SSF81338">
    <property type="entry name" value="Aquaporin-like"/>
    <property type="match status" value="1"/>
</dbReference>
<feature type="transmembrane region" description="Helical" evidence="8">
    <location>
        <begin position="131"/>
        <end position="153"/>
    </location>
</feature>
<dbReference type="InterPro" id="IPR034294">
    <property type="entry name" value="Aquaporin_transptr"/>
</dbReference>
<dbReference type="PROSITE" id="PS00221">
    <property type="entry name" value="MIP"/>
    <property type="match status" value="1"/>
</dbReference>
<keyword evidence="3 6" id="KW-0812">Transmembrane</keyword>
<feature type="region of interest" description="Disordered" evidence="7">
    <location>
        <begin position="243"/>
        <end position="293"/>
    </location>
</feature>
<feature type="transmembrane region" description="Helical" evidence="8">
    <location>
        <begin position="90"/>
        <end position="111"/>
    </location>
</feature>
<evidence type="ECO:0000256" key="5">
    <source>
        <dbReference type="ARBA" id="ARBA00023136"/>
    </source>
</evidence>
<dbReference type="Proteomes" id="UP000722989">
    <property type="component" value="Unassembled WGS sequence"/>
</dbReference>
<protein>
    <submittedName>
        <fullName evidence="9">MIP family channel protein</fullName>
    </submittedName>
</protein>
<evidence type="ECO:0000256" key="6">
    <source>
        <dbReference type="RuleBase" id="RU000477"/>
    </source>
</evidence>
<dbReference type="PRINTS" id="PR00783">
    <property type="entry name" value="MINTRINSICP"/>
</dbReference>
<evidence type="ECO:0000256" key="8">
    <source>
        <dbReference type="SAM" id="Phobius"/>
    </source>
</evidence>
<keyword evidence="2 6" id="KW-0813">Transport</keyword>
<comment type="subcellular location">
    <subcellularLocation>
        <location evidence="1">Membrane</location>
        <topology evidence="1">Multi-pass membrane protein</topology>
    </subcellularLocation>
</comment>
<dbReference type="InterPro" id="IPR022357">
    <property type="entry name" value="MIP_CS"/>
</dbReference>
<dbReference type="NCBIfam" id="TIGR00861">
    <property type="entry name" value="MIP"/>
    <property type="match status" value="1"/>
</dbReference>
<keyword evidence="4 8" id="KW-1133">Transmembrane helix</keyword>
<organism evidence="9 10">
    <name type="scientific">Planosporangium thailandense</name>
    <dbReference type="NCBI Taxonomy" id="765197"/>
    <lineage>
        <taxon>Bacteria</taxon>
        <taxon>Bacillati</taxon>
        <taxon>Actinomycetota</taxon>
        <taxon>Actinomycetes</taxon>
        <taxon>Micromonosporales</taxon>
        <taxon>Micromonosporaceae</taxon>
        <taxon>Planosporangium</taxon>
    </lineage>
</organism>
<comment type="similarity">
    <text evidence="6">Belongs to the MIP/aquaporin (TC 1.A.8) family.</text>
</comment>
<dbReference type="InterPro" id="IPR023271">
    <property type="entry name" value="Aquaporin-like"/>
</dbReference>
<feature type="compositionally biased region" description="Basic and acidic residues" evidence="7">
    <location>
        <begin position="272"/>
        <end position="293"/>
    </location>
</feature>
<comment type="caution">
    <text evidence="9">The sequence shown here is derived from an EMBL/GenBank/DDBJ whole genome shotgun (WGS) entry which is preliminary data.</text>
</comment>
<evidence type="ECO:0000256" key="4">
    <source>
        <dbReference type="ARBA" id="ARBA00022989"/>
    </source>
</evidence>
<reference evidence="9 10" key="1">
    <citation type="submission" date="2020-03" db="EMBL/GenBank/DDBJ databases">
        <title>WGS of the type strain of Planosporangium spp.</title>
        <authorList>
            <person name="Thawai C."/>
        </authorList>
    </citation>
    <scope>NUCLEOTIDE SEQUENCE [LARGE SCALE GENOMIC DNA]</scope>
    <source>
        <strain evidence="9 10">TBRC 5610</strain>
    </source>
</reference>
<evidence type="ECO:0000313" key="9">
    <source>
        <dbReference type="EMBL" id="NJC68516.1"/>
    </source>
</evidence>
<proteinExistence type="inferred from homology"/>
<feature type="transmembrane region" description="Helical" evidence="8">
    <location>
        <begin position="210"/>
        <end position="231"/>
    </location>
</feature>
<evidence type="ECO:0000313" key="10">
    <source>
        <dbReference type="Proteomes" id="UP000722989"/>
    </source>
</evidence>
<evidence type="ECO:0000256" key="2">
    <source>
        <dbReference type="ARBA" id="ARBA00022448"/>
    </source>
</evidence>
<dbReference type="InterPro" id="IPR000425">
    <property type="entry name" value="MIP"/>
</dbReference>
<dbReference type="PANTHER" id="PTHR45724">
    <property type="entry name" value="AQUAPORIN NIP2-1"/>
    <property type="match status" value="1"/>
</dbReference>
<dbReference type="PANTHER" id="PTHR45724:SF13">
    <property type="entry name" value="AQUAPORIN NIP1-1-RELATED"/>
    <property type="match status" value="1"/>
</dbReference>
<gene>
    <name evidence="9" type="ORF">HC031_02070</name>
</gene>
<feature type="transmembrane region" description="Helical" evidence="8">
    <location>
        <begin position="165"/>
        <end position="186"/>
    </location>
</feature>